<keyword evidence="1" id="KW-0472">Membrane</keyword>
<sequence length="83" mass="9059">MKRLSIALSVLLTCNLLTEGIRWLVDSKTLPMANAWITALVCVGIIALTYFSTLEASPLYYQYHREAKVYAAAGLAGVLLGLL</sequence>
<dbReference type="AlphaFoldDB" id="A0A7C3KG59"/>
<name>A0A7C3KG59_9CYAN</name>
<evidence type="ECO:0000313" key="2">
    <source>
        <dbReference type="EMBL" id="HFM99131.1"/>
    </source>
</evidence>
<feature type="transmembrane region" description="Helical" evidence="1">
    <location>
        <begin position="34"/>
        <end position="54"/>
    </location>
</feature>
<evidence type="ECO:0000256" key="1">
    <source>
        <dbReference type="SAM" id="Phobius"/>
    </source>
</evidence>
<reference evidence="2" key="1">
    <citation type="journal article" date="2020" name="mSystems">
        <title>Genome- and Community-Level Interaction Insights into Carbon Utilization and Element Cycling Functions of Hydrothermarchaeota in Hydrothermal Sediment.</title>
        <authorList>
            <person name="Zhou Z."/>
            <person name="Liu Y."/>
            <person name="Xu W."/>
            <person name="Pan J."/>
            <person name="Luo Z.H."/>
            <person name="Li M."/>
        </authorList>
    </citation>
    <scope>NUCLEOTIDE SEQUENCE [LARGE SCALE GENOMIC DNA]</scope>
    <source>
        <strain evidence="2">SpSt-418</strain>
    </source>
</reference>
<keyword evidence="1" id="KW-0812">Transmembrane</keyword>
<gene>
    <name evidence="2" type="ORF">ENR64_15505</name>
</gene>
<organism evidence="2">
    <name type="scientific">Oscillatoriales cyanobacterium SpSt-418</name>
    <dbReference type="NCBI Taxonomy" id="2282169"/>
    <lineage>
        <taxon>Bacteria</taxon>
        <taxon>Bacillati</taxon>
        <taxon>Cyanobacteriota</taxon>
        <taxon>Cyanophyceae</taxon>
        <taxon>Oscillatoriophycideae</taxon>
        <taxon>Oscillatoriales</taxon>
    </lineage>
</organism>
<accession>A0A7C3KG59</accession>
<comment type="caution">
    <text evidence="2">The sequence shown here is derived from an EMBL/GenBank/DDBJ whole genome shotgun (WGS) entry which is preliminary data.</text>
</comment>
<dbReference type="EMBL" id="DSRU01000226">
    <property type="protein sequence ID" value="HFM99131.1"/>
    <property type="molecule type" value="Genomic_DNA"/>
</dbReference>
<keyword evidence="1" id="KW-1133">Transmembrane helix</keyword>
<proteinExistence type="predicted"/>
<protein>
    <submittedName>
        <fullName evidence="2">Uncharacterized protein</fullName>
    </submittedName>
</protein>